<feature type="transmembrane region" description="Helical" evidence="6">
    <location>
        <begin position="212"/>
        <end position="236"/>
    </location>
</feature>
<feature type="transmembrane region" description="Helical" evidence="6">
    <location>
        <begin position="422"/>
        <end position="444"/>
    </location>
</feature>
<dbReference type="InterPro" id="IPR000175">
    <property type="entry name" value="Na/ntran_symport"/>
</dbReference>
<dbReference type="AlphaFoldDB" id="A0A6G5QKP6"/>
<evidence type="ECO:0000256" key="4">
    <source>
        <dbReference type="ARBA" id="ARBA00022989"/>
    </source>
</evidence>
<reference evidence="7 8" key="1">
    <citation type="submission" date="2016-07" db="EMBL/GenBank/DDBJ databases">
        <title>Comparative genomics of the Campylobacter concisus group.</title>
        <authorList>
            <person name="Miller W.G."/>
            <person name="Yee E."/>
            <person name="Chapman M.H."/>
            <person name="Huynh S."/>
            <person name="Bono J.L."/>
            <person name="On S.L.W."/>
            <person name="StLeger J."/>
            <person name="Foster G."/>
            <person name="Parker C.T."/>
        </authorList>
    </citation>
    <scope>NUCLEOTIDE SEQUENCE [LARGE SCALE GENOMIC DNA]</scope>
    <source>
        <strain evidence="7 8">ATCC 33238</strain>
    </source>
</reference>
<feature type="transmembrane region" description="Helical" evidence="6">
    <location>
        <begin position="170"/>
        <end position="192"/>
    </location>
</feature>
<keyword evidence="4 6" id="KW-1133">Transmembrane helix</keyword>
<feature type="transmembrane region" description="Helical" evidence="6">
    <location>
        <begin position="248"/>
        <end position="271"/>
    </location>
</feature>
<keyword evidence="3 6" id="KW-0812">Transmembrane</keyword>
<evidence type="ECO:0000256" key="1">
    <source>
        <dbReference type="ARBA" id="ARBA00004141"/>
    </source>
</evidence>
<dbReference type="PANTHER" id="PTHR42948">
    <property type="entry name" value="TRANSPORTER"/>
    <property type="match status" value="1"/>
</dbReference>
<dbReference type="Proteomes" id="UP000502377">
    <property type="component" value="Chromosome"/>
</dbReference>
<dbReference type="RefSeq" id="WP_002946036.1">
    <property type="nucleotide sequence ID" value="NZ_CP012543.1"/>
</dbReference>
<feature type="transmembrane region" description="Helical" evidence="6">
    <location>
        <begin position="41"/>
        <end position="63"/>
    </location>
</feature>
<dbReference type="NCBIfam" id="NF037979">
    <property type="entry name" value="Na_transp"/>
    <property type="match status" value="1"/>
</dbReference>
<evidence type="ECO:0000313" key="8">
    <source>
        <dbReference type="Proteomes" id="UP000502377"/>
    </source>
</evidence>
<dbReference type="PROSITE" id="PS50267">
    <property type="entry name" value="NA_NEUROTRAN_SYMP_3"/>
    <property type="match status" value="1"/>
</dbReference>
<accession>A0A6G5QKP6</accession>
<dbReference type="InterPro" id="IPR037272">
    <property type="entry name" value="SNS_sf"/>
</dbReference>
<gene>
    <name evidence="7" type="ORF">CRECT_0492</name>
</gene>
<dbReference type="GO" id="GO:0016020">
    <property type="term" value="C:membrane"/>
    <property type="evidence" value="ECO:0007669"/>
    <property type="project" value="UniProtKB-SubCell"/>
</dbReference>
<dbReference type="PANTHER" id="PTHR42948:SF1">
    <property type="entry name" value="TRANSPORTER"/>
    <property type="match status" value="1"/>
</dbReference>
<evidence type="ECO:0000256" key="2">
    <source>
        <dbReference type="ARBA" id="ARBA00022448"/>
    </source>
</evidence>
<dbReference type="InterPro" id="IPR047218">
    <property type="entry name" value="YocR/YhdH-like"/>
</dbReference>
<dbReference type="Pfam" id="PF00209">
    <property type="entry name" value="SNF"/>
    <property type="match status" value="2"/>
</dbReference>
<organism evidence="7 8">
    <name type="scientific">Campylobacter rectus</name>
    <name type="common">Wolinella recta</name>
    <dbReference type="NCBI Taxonomy" id="203"/>
    <lineage>
        <taxon>Bacteria</taxon>
        <taxon>Pseudomonadati</taxon>
        <taxon>Campylobacterota</taxon>
        <taxon>Epsilonproteobacteria</taxon>
        <taxon>Campylobacterales</taxon>
        <taxon>Campylobacteraceae</taxon>
        <taxon>Campylobacter</taxon>
    </lineage>
</organism>
<evidence type="ECO:0000313" key="7">
    <source>
        <dbReference type="EMBL" id="QCD46182.1"/>
    </source>
</evidence>
<dbReference type="CDD" id="cd10336">
    <property type="entry name" value="SLC6sbd_Tyt1-Like"/>
    <property type="match status" value="1"/>
</dbReference>
<proteinExistence type="predicted"/>
<feature type="transmembrane region" description="Helical" evidence="6">
    <location>
        <begin position="381"/>
        <end position="401"/>
    </location>
</feature>
<evidence type="ECO:0000256" key="3">
    <source>
        <dbReference type="ARBA" id="ARBA00022692"/>
    </source>
</evidence>
<name>A0A6G5QKP6_CAMRE</name>
<feature type="transmembrane region" description="Helical" evidence="6">
    <location>
        <begin position="301"/>
        <end position="326"/>
    </location>
</feature>
<sequence>MASDKFSKIGFILSIVGAAIGLGNAWKFPYMVGANGGSAFVLLYLVFAVAVGLSIFFAEMAMGKISNADPVNAFRSLAPKNGKFWGYAGVIMITGVLVASFYTVIIGWVIRYSVLSLGELPQSIAVSGENFGKFISSNISGQILYFTIAFAAYFFILSKGIKGGIERINLWLLPTLFLLLIFMLIYSMQMGGFSQAAEFLLVPDFSKITSEAVFVALGLAFFTMCVGIGAIATYSVSLDDKTNLFTSSLYVVALNIIVSVVIGLVVFTFVFEYGEQPSQGVGLAFISLPTLFAKLGAMGNVLSFTFFTALIFAGLTSAISMVEPLVFYLINEFKIPRLGAIAIVGVCVYCLGTLCALSNIAEFKDALTFFGKGFFDVLDYLSSNIMLPLGGIVIAVFVGYAMKRGSLEELFLPYMGRAVFEIWYFLLRFVAPICILAIMIRQILGG</sequence>
<dbReference type="EMBL" id="CP012543">
    <property type="protein sequence ID" value="QCD46182.1"/>
    <property type="molecule type" value="Genomic_DNA"/>
</dbReference>
<feature type="transmembrane region" description="Helical" evidence="6">
    <location>
        <begin position="84"/>
        <end position="110"/>
    </location>
</feature>
<keyword evidence="2" id="KW-0813">Transport</keyword>
<feature type="transmembrane region" description="Helical" evidence="6">
    <location>
        <begin position="338"/>
        <end position="361"/>
    </location>
</feature>
<dbReference type="SUPFAM" id="SSF161070">
    <property type="entry name" value="SNF-like"/>
    <property type="match status" value="1"/>
</dbReference>
<comment type="subcellular location">
    <subcellularLocation>
        <location evidence="1">Membrane</location>
        <topology evidence="1">Multi-pass membrane protein</topology>
    </subcellularLocation>
</comment>
<protein>
    <submittedName>
        <fullName evidence="7">Na+-dependent transporter, SNF family</fullName>
    </submittedName>
</protein>
<evidence type="ECO:0000256" key="5">
    <source>
        <dbReference type="ARBA" id="ARBA00023136"/>
    </source>
</evidence>
<feature type="transmembrane region" description="Helical" evidence="6">
    <location>
        <begin position="139"/>
        <end position="158"/>
    </location>
</feature>
<dbReference type="KEGG" id="crx:CRECT_0492"/>
<evidence type="ECO:0000256" key="6">
    <source>
        <dbReference type="SAM" id="Phobius"/>
    </source>
</evidence>
<dbReference type="PRINTS" id="PR00176">
    <property type="entry name" value="NANEUSMPORT"/>
</dbReference>
<keyword evidence="5 6" id="KW-0472">Membrane</keyword>